<dbReference type="Gene3D" id="3.90.980.10">
    <property type="entry name" value="DNA primase, catalytic core, N-terminal domain"/>
    <property type="match status" value="1"/>
</dbReference>
<dbReference type="Pfam" id="PF08275">
    <property type="entry name" value="DNAG_N"/>
    <property type="match status" value="1"/>
</dbReference>
<comment type="domain">
    <text evidence="12">Contains an N-terminal zinc-binding domain, a central core domain that contains the primase activity, and a C-terminal DnaB-binding domain.</text>
</comment>
<evidence type="ECO:0000256" key="3">
    <source>
        <dbReference type="ARBA" id="ARBA00022679"/>
    </source>
</evidence>
<evidence type="ECO:0000256" key="4">
    <source>
        <dbReference type="ARBA" id="ARBA00022695"/>
    </source>
</evidence>
<evidence type="ECO:0000256" key="8">
    <source>
        <dbReference type="ARBA" id="ARBA00022833"/>
    </source>
</evidence>
<comment type="catalytic activity">
    <reaction evidence="12">
        <text>ssDNA + n NTP = ssDNA/pppN(pN)n-1 hybrid + (n-1) diphosphate.</text>
        <dbReference type="EC" id="2.7.7.101"/>
    </reaction>
</comment>
<gene>
    <name evidence="12" type="primary">dnaG</name>
    <name evidence="17" type="ORF">DRZ78_00475</name>
</gene>
<keyword evidence="11 12" id="KW-0804">Transcription</keyword>
<keyword evidence="15" id="KW-0175">Coiled coil</keyword>
<feature type="zinc finger region" description="CHC2-type" evidence="12 14">
    <location>
        <begin position="40"/>
        <end position="64"/>
    </location>
</feature>
<proteinExistence type="inferred from homology"/>
<dbReference type="Gene3D" id="1.10.860.10">
    <property type="entry name" value="DNAb Helicase, Chain A"/>
    <property type="match status" value="1"/>
</dbReference>
<sequence>MAGYISDEIINKISEQTDIVEVVSEYLPLKKAGKNYKALCPFHEERTPSFIVSPEKQLFHCFGCGVGGNVFTFLMKWEKISFPEAVRMLGEKLGIPISVEEEKGEVPKEEFYQINESVANFFQGELRKNKVAQDYLKRRGFSEKTLDTWKVGYAPASRVFLSFCKKKGISLERLRDLGLLSLGKEDWYAYFRERIIFPIFTPQGRICGFGGRVLDSSSPKYLNSPQSPVFDKGRVLYGLNFSKEAIGKEKAVVLVEGYTDAITLYQGGIRNVVASLGTSLTASQARLIKRYADEVFIAYDQDKAGIAATLRGIDLLLEADLKIRIISLPRGMDPAEFLDKKGAKLFVKEKDKAISYFDYRVNLEIGQSSFLEPEDKLRVVNALFPTLSRVKNLIKLQELIKKLAHRLNIDESLLGMEFEKFKRRQRPSFSPEIFKVQNDQEKTEKILLQLMLNSTEVVRVVEEKWDVDYFVDPFYKKIAQRIISLTKNRKLSPSILINQLREEDASSFISSFSLSDDPFRGIDKKKTALDIIKTLQRNRKQKKIDELRKRIEEGERKGEEEKIKEWLEELTELKKQILLR</sequence>
<evidence type="ECO:0000256" key="15">
    <source>
        <dbReference type="SAM" id="Coils"/>
    </source>
</evidence>
<comment type="similarity">
    <text evidence="12 13">Belongs to the DnaG primase family.</text>
</comment>
<dbReference type="InterPro" id="IPR037068">
    <property type="entry name" value="DNA_primase_core_N_sf"/>
</dbReference>
<comment type="caution">
    <text evidence="17">The sequence shown here is derived from an EMBL/GenBank/DDBJ whole genome shotgun (WGS) entry which is preliminary data.</text>
</comment>
<dbReference type="InterPro" id="IPR034151">
    <property type="entry name" value="TOPRIM_DnaG_bac"/>
</dbReference>
<dbReference type="Gene3D" id="3.90.580.10">
    <property type="entry name" value="Zinc finger, CHC2-type domain"/>
    <property type="match status" value="1"/>
</dbReference>
<dbReference type="InterPro" id="IPR019475">
    <property type="entry name" value="DNA_primase_DnaB-bd"/>
</dbReference>
<dbReference type="Pfam" id="PF10410">
    <property type="entry name" value="DnaB_bind"/>
    <property type="match status" value="1"/>
</dbReference>
<dbReference type="HAMAP" id="MF_00974">
    <property type="entry name" value="DNA_primase_DnaG"/>
    <property type="match status" value="1"/>
</dbReference>
<dbReference type="InterPro" id="IPR016136">
    <property type="entry name" value="DNA_helicase_N/primase_C"/>
</dbReference>
<keyword evidence="2 12" id="KW-0639">Primosome</keyword>
<reference evidence="17 18" key="1">
    <citation type="submission" date="2018-06" db="EMBL/GenBank/DDBJ databases">
        <title>Extensive metabolic versatility and redundancy in microbially diverse, dynamic hydrothermal sediments.</title>
        <authorList>
            <person name="Dombrowski N."/>
            <person name="Teske A."/>
            <person name="Baker B.J."/>
        </authorList>
    </citation>
    <scope>NUCLEOTIDE SEQUENCE [LARGE SCALE GENOMIC DNA]</scope>
    <source>
        <strain evidence="17">B7_G13</strain>
    </source>
</reference>
<keyword evidence="9" id="KW-0460">Magnesium</keyword>
<protein>
    <recommendedName>
        <fullName evidence="12 13">DNA primase</fullName>
        <ecNumber evidence="12">2.7.7.101</ecNumber>
    </recommendedName>
</protein>
<evidence type="ECO:0000256" key="13">
    <source>
        <dbReference type="PIRNR" id="PIRNR002811"/>
    </source>
</evidence>
<evidence type="ECO:0000256" key="9">
    <source>
        <dbReference type="ARBA" id="ARBA00022842"/>
    </source>
</evidence>
<dbReference type="PANTHER" id="PTHR30313:SF2">
    <property type="entry name" value="DNA PRIMASE"/>
    <property type="match status" value="1"/>
</dbReference>
<evidence type="ECO:0000259" key="16">
    <source>
        <dbReference type="PROSITE" id="PS50880"/>
    </source>
</evidence>
<dbReference type="PIRSF" id="PIRSF002811">
    <property type="entry name" value="DnaG"/>
    <property type="match status" value="1"/>
</dbReference>
<evidence type="ECO:0000313" key="18">
    <source>
        <dbReference type="Proteomes" id="UP000277457"/>
    </source>
</evidence>
<dbReference type="GO" id="GO:1990077">
    <property type="term" value="C:primosome complex"/>
    <property type="evidence" value="ECO:0007669"/>
    <property type="project" value="UniProtKB-KW"/>
</dbReference>
<comment type="cofactor">
    <cofactor evidence="12 13 14">
        <name>Zn(2+)</name>
        <dbReference type="ChEBI" id="CHEBI:29105"/>
    </cofactor>
    <text evidence="12 13 14">Binds 1 zinc ion per monomer.</text>
</comment>
<keyword evidence="7 12" id="KW-0863">Zinc-finger</keyword>
<dbReference type="FunFam" id="3.90.580.10:FF:000001">
    <property type="entry name" value="DNA primase"/>
    <property type="match status" value="1"/>
</dbReference>
<keyword evidence="10 12" id="KW-0238">DNA-binding</keyword>
<dbReference type="Proteomes" id="UP000277457">
    <property type="component" value="Unassembled WGS sequence"/>
</dbReference>
<keyword evidence="1 12" id="KW-0240">DNA-directed RNA polymerase</keyword>
<keyword evidence="8 12" id="KW-0862">Zinc</keyword>
<dbReference type="GO" id="GO:0003899">
    <property type="term" value="F:DNA-directed RNA polymerase activity"/>
    <property type="evidence" value="ECO:0007669"/>
    <property type="project" value="UniProtKB-UniRule"/>
</dbReference>
<evidence type="ECO:0000256" key="6">
    <source>
        <dbReference type="ARBA" id="ARBA00022723"/>
    </source>
</evidence>
<dbReference type="GO" id="GO:0000428">
    <property type="term" value="C:DNA-directed RNA polymerase complex"/>
    <property type="evidence" value="ECO:0007669"/>
    <property type="project" value="UniProtKB-KW"/>
</dbReference>
<dbReference type="Pfam" id="PF01807">
    <property type="entry name" value="Zn_ribbon_DnaG"/>
    <property type="match status" value="1"/>
</dbReference>
<evidence type="ECO:0000256" key="12">
    <source>
        <dbReference type="HAMAP-Rule" id="MF_00974"/>
    </source>
</evidence>
<comment type="function">
    <text evidence="12 13">RNA polymerase that catalyzes the synthesis of short RNA molecules used as primers for DNA polymerase during DNA replication.</text>
</comment>
<evidence type="ECO:0000256" key="1">
    <source>
        <dbReference type="ARBA" id="ARBA00022478"/>
    </source>
</evidence>
<name>A0A662D6A1_UNCAE</name>
<comment type="subunit">
    <text evidence="12">Monomer. Interacts with DnaB.</text>
</comment>
<dbReference type="InterPro" id="IPR013264">
    <property type="entry name" value="DNAG_N"/>
</dbReference>
<dbReference type="SMART" id="SM00493">
    <property type="entry name" value="TOPRIM"/>
    <property type="match status" value="1"/>
</dbReference>
<dbReference type="GO" id="GO:0006269">
    <property type="term" value="P:DNA replication, synthesis of primer"/>
    <property type="evidence" value="ECO:0007669"/>
    <property type="project" value="UniProtKB-UniRule"/>
</dbReference>
<dbReference type="InterPro" id="IPR050219">
    <property type="entry name" value="DnaG_primase"/>
</dbReference>
<dbReference type="Gene3D" id="3.40.1360.10">
    <property type="match status" value="1"/>
</dbReference>
<dbReference type="CDD" id="cd03364">
    <property type="entry name" value="TOPRIM_DnaG_primases"/>
    <property type="match status" value="1"/>
</dbReference>
<dbReference type="Pfam" id="PF13155">
    <property type="entry name" value="Toprim_2"/>
    <property type="match status" value="1"/>
</dbReference>
<dbReference type="EC" id="2.7.7.101" evidence="12"/>
<evidence type="ECO:0000256" key="11">
    <source>
        <dbReference type="ARBA" id="ARBA00023163"/>
    </source>
</evidence>
<accession>A0A662D6A1</accession>
<dbReference type="PROSITE" id="PS50880">
    <property type="entry name" value="TOPRIM"/>
    <property type="match status" value="1"/>
</dbReference>
<dbReference type="InterPro" id="IPR036977">
    <property type="entry name" value="DNA_primase_Znf_CHC2"/>
</dbReference>
<keyword evidence="5 12" id="KW-0235">DNA replication</keyword>
<dbReference type="GO" id="GO:0003677">
    <property type="term" value="F:DNA binding"/>
    <property type="evidence" value="ECO:0007669"/>
    <property type="project" value="UniProtKB-KW"/>
</dbReference>
<keyword evidence="6 12" id="KW-0479">Metal-binding</keyword>
<dbReference type="SMART" id="SM00400">
    <property type="entry name" value="ZnF_CHCC"/>
    <property type="match status" value="1"/>
</dbReference>
<organism evidence="17 18">
    <name type="scientific">Aerophobetes bacterium</name>
    <dbReference type="NCBI Taxonomy" id="2030807"/>
    <lineage>
        <taxon>Bacteria</taxon>
        <taxon>Candidatus Aerophobota</taxon>
    </lineage>
</organism>
<evidence type="ECO:0000256" key="14">
    <source>
        <dbReference type="PIRSR" id="PIRSR002811-1"/>
    </source>
</evidence>
<dbReference type="GO" id="GO:0008270">
    <property type="term" value="F:zinc ion binding"/>
    <property type="evidence" value="ECO:0007669"/>
    <property type="project" value="UniProtKB-UniRule"/>
</dbReference>
<keyword evidence="3 12" id="KW-0808">Transferase</keyword>
<evidence type="ECO:0000256" key="5">
    <source>
        <dbReference type="ARBA" id="ARBA00022705"/>
    </source>
</evidence>
<dbReference type="EMBL" id="QMPY01000009">
    <property type="protein sequence ID" value="RLE08745.1"/>
    <property type="molecule type" value="Genomic_DNA"/>
</dbReference>
<dbReference type="GO" id="GO:0005737">
    <property type="term" value="C:cytoplasm"/>
    <property type="evidence" value="ECO:0007669"/>
    <property type="project" value="TreeGrafter"/>
</dbReference>
<dbReference type="InterPro" id="IPR002694">
    <property type="entry name" value="Znf_CHC2"/>
</dbReference>
<dbReference type="InterPro" id="IPR030846">
    <property type="entry name" value="DnaG_bac"/>
</dbReference>
<feature type="domain" description="Toprim" evidence="16">
    <location>
        <begin position="250"/>
        <end position="331"/>
    </location>
</feature>
<dbReference type="AlphaFoldDB" id="A0A662D6A1"/>
<feature type="coiled-coil region" evidence="15">
    <location>
        <begin position="537"/>
        <end position="576"/>
    </location>
</feature>
<evidence type="ECO:0000313" key="17">
    <source>
        <dbReference type="EMBL" id="RLE08745.1"/>
    </source>
</evidence>
<dbReference type="PANTHER" id="PTHR30313">
    <property type="entry name" value="DNA PRIMASE"/>
    <property type="match status" value="1"/>
</dbReference>
<dbReference type="FunFam" id="3.40.1360.10:FF:000002">
    <property type="entry name" value="DNA primase"/>
    <property type="match status" value="1"/>
</dbReference>
<dbReference type="InterPro" id="IPR006295">
    <property type="entry name" value="DNA_primase_DnaG"/>
</dbReference>
<dbReference type="NCBIfam" id="TIGR01391">
    <property type="entry name" value="dnaG"/>
    <property type="match status" value="1"/>
</dbReference>
<evidence type="ECO:0000256" key="7">
    <source>
        <dbReference type="ARBA" id="ARBA00022771"/>
    </source>
</evidence>
<dbReference type="SUPFAM" id="SSF57783">
    <property type="entry name" value="Zinc beta-ribbon"/>
    <property type="match status" value="1"/>
</dbReference>
<keyword evidence="4 12" id="KW-0548">Nucleotidyltransferase</keyword>
<dbReference type="SUPFAM" id="SSF56731">
    <property type="entry name" value="DNA primase core"/>
    <property type="match status" value="1"/>
</dbReference>
<evidence type="ECO:0000256" key="2">
    <source>
        <dbReference type="ARBA" id="ARBA00022515"/>
    </source>
</evidence>
<dbReference type="InterPro" id="IPR006171">
    <property type="entry name" value="TOPRIM_dom"/>
</dbReference>
<evidence type="ECO:0000256" key="10">
    <source>
        <dbReference type="ARBA" id="ARBA00023125"/>
    </source>
</evidence>